<dbReference type="Gene3D" id="1.10.12.10">
    <property type="entry name" value="Lyase 2-enoyl-coa Hydratase, Chain A, domain 2"/>
    <property type="match status" value="1"/>
</dbReference>
<dbReference type="InterPro" id="IPR001753">
    <property type="entry name" value="Enoyl-CoA_hydra/iso"/>
</dbReference>
<dbReference type="Gene3D" id="3.90.226.10">
    <property type="entry name" value="2-enoyl-CoA Hydratase, Chain A, domain 1"/>
    <property type="match status" value="1"/>
</dbReference>
<comment type="similarity">
    <text evidence="1">Belongs to the enoyl-CoA hydratase/isomerase family.</text>
</comment>
<evidence type="ECO:0000256" key="1">
    <source>
        <dbReference type="ARBA" id="ARBA00005254"/>
    </source>
</evidence>
<gene>
    <name evidence="2" type="ORF">CVN68_02370</name>
</gene>
<proteinExistence type="inferred from homology"/>
<dbReference type="Proteomes" id="UP000229081">
    <property type="component" value="Chromosome"/>
</dbReference>
<dbReference type="InterPro" id="IPR014748">
    <property type="entry name" value="Enoyl-CoA_hydra_C"/>
</dbReference>
<keyword evidence="3" id="KW-1185">Reference proteome</keyword>
<dbReference type="EMBL" id="CP024923">
    <property type="protein sequence ID" value="ATY30974.1"/>
    <property type="molecule type" value="Genomic_DNA"/>
</dbReference>
<dbReference type="PANTHER" id="PTHR43459">
    <property type="entry name" value="ENOYL-COA HYDRATASE"/>
    <property type="match status" value="1"/>
</dbReference>
<keyword evidence="2" id="KW-0413">Isomerase</keyword>
<dbReference type="AlphaFoldDB" id="A0A2K8MDE6"/>
<evidence type="ECO:0000313" key="3">
    <source>
        <dbReference type="Proteomes" id="UP000229081"/>
    </source>
</evidence>
<dbReference type="CDD" id="cd06558">
    <property type="entry name" value="crotonase-like"/>
    <property type="match status" value="1"/>
</dbReference>
<dbReference type="RefSeq" id="WP_100280785.1">
    <property type="nucleotide sequence ID" value="NZ_CP024923.1"/>
</dbReference>
<dbReference type="SUPFAM" id="SSF52096">
    <property type="entry name" value="ClpP/crotonase"/>
    <property type="match status" value="1"/>
</dbReference>
<evidence type="ECO:0000313" key="2">
    <source>
        <dbReference type="EMBL" id="ATY30974.1"/>
    </source>
</evidence>
<name>A0A2K8MDE6_9SPHN</name>
<dbReference type="Pfam" id="PF00378">
    <property type="entry name" value="ECH_1"/>
    <property type="match status" value="1"/>
</dbReference>
<accession>A0A2K8MDE6</accession>
<dbReference type="GO" id="GO:0016853">
    <property type="term" value="F:isomerase activity"/>
    <property type="evidence" value="ECO:0007669"/>
    <property type="project" value="UniProtKB-KW"/>
</dbReference>
<organism evidence="2 3">
    <name type="scientific">Sphingomonas psychrotolerans</name>
    <dbReference type="NCBI Taxonomy" id="1327635"/>
    <lineage>
        <taxon>Bacteria</taxon>
        <taxon>Pseudomonadati</taxon>
        <taxon>Pseudomonadota</taxon>
        <taxon>Alphaproteobacteria</taxon>
        <taxon>Sphingomonadales</taxon>
        <taxon>Sphingomonadaceae</taxon>
        <taxon>Sphingomonas</taxon>
    </lineage>
</organism>
<dbReference type="OrthoDB" id="9781757at2"/>
<dbReference type="GO" id="GO:0004300">
    <property type="term" value="F:enoyl-CoA hydratase activity"/>
    <property type="evidence" value="ECO:0007669"/>
    <property type="project" value="UniProtKB-EC"/>
</dbReference>
<reference evidence="2 3" key="1">
    <citation type="submission" date="2017-11" db="EMBL/GenBank/DDBJ databases">
        <title>Complete genome sequence of Sphingomonas sp. Strain Cra20, a psychrotolerant potential plant growth promoting rhizobacteria.</title>
        <authorList>
            <person name="Luo Y."/>
        </authorList>
    </citation>
    <scope>NUCLEOTIDE SEQUENCE [LARGE SCALE GENOMIC DNA]</scope>
    <source>
        <strain evidence="2 3">Cra20</strain>
    </source>
</reference>
<dbReference type="KEGG" id="sphc:CVN68_02370"/>
<dbReference type="PANTHER" id="PTHR43459:SF1">
    <property type="entry name" value="EG:BACN32G11.4 PROTEIN"/>
    <property type="match status" value="1"/>
</dbReference>
<protein>
    <submittedName>
        <fullName evidence="2">2-(1,2-epoxy-1,2-dihydrophenyl)acetyl-CoA isomerase</fullName>
        <ecNumber evidence="2">4.2.1.17</ecNumber>
    </submittedName>
</protein>
<sequence length="256" mass="26857">MSDDTILYARDGDVAVLRLNRPDELNAVTLDMLDLLAATLRRAVEDGARAVLLTGEGRAFCAGASLKEASGGDPGDRLRNHYNPVQQTMADLPIPIVTAMNGPAAGAGASLALGGDIVIGARSAYLLLAFANIGLVPDAGATWLIAKAAGRAKVLEMALLGERLSAHDAMEAGLITHVVDDGVVFDTAMTYARRLAAMPTVALGLIRKQVKAALSGTLEETLALEAEHQSLAARSQDFQEGVAAFLQKRKPEFKGK</sequence>
<keyword evidence="2" id="KW-0456">Lyase</keyword>
<dbReference type="EC" id="4.2.1.17" evidence="2"/>
<dbReference type="InterPro" id="IPR029045">
    <property type="entry name" value="ClpP/crotonase-like_dom_sf"/>
</dbReference>